<dbReference type="GeneID" id="11468985"/>
<dbReference type="Gene3D" id="1.25.40.280">
    <property type="entry name" value="alix/aip1 like domains"/>
    <property type="match status" value="1"/>
</dbReference>
<feature type="domain" description="BRO1" evidence="2">
    <location>
        <begin position="3"/>
        <end position="370"/>
    </location>
</feature>
<evidence type="ECO:0000259" key="2">
    <source>
        <dbReference type="PROSITE" id="PS51180"/>
    </source>
</evidence>
<dbReference type="GO" id="GO:0016485">
    <property type="term" value="P:protein processing"/>
    <property type="evidence" value="ECO:0007669"/>
    <property type="project" value="EnsemblFungi"/>
</dbReference>
<name>G8JVD5_ERECY</name>
<dbReference type="OrthoDB" id="64867at2759"/>
<dbReference type="Gene3D" id="1.20.140.50">
    <property type="entry name" value="alix/aip1 like domains"/>
    <property type="match status" value="1"/>
</dbReference>
<accession>G8JVD5</accession>
<dbReference type="PROSITE" id="PS51180">
    <property type="entry name" value="BRO1"/>
    <property type="match status" value="1"/>
</dbReference>
<dbReference type="CDD" id="cd09241">
    <property type="entry name" value="BRO1_ScRim20-like"/>
    <property type="match status" value="1"/>
</dbReference>
<dbReference type="Proteomes" id="UP000006790">
    <property type="component" value="Chromosome 6"/>
</dbReference>
<dbReference type="Pfam" id="PF03097">
    <property type="entry name" value="BRO1"/>
    <property type="match status" value="1"/>
</dbReference>
<dbReference type="FunCoup" id="G8JVD5">
    <property type="interactions" value="1147"/>
</dbReference>
<gene>
    <name evidence="3" type="ordered locus">Ecym_6232</name>
</gene>
<dbReference type="STRING" id="931890.G8JVD5"/>
<dbReference type="Pfam" id="PF13949">
    <property type="entry name" value="ALIX_LYPXL_bnd"/>
    <property type="match status" value="1"/>
</dbReference>
<dbReference type="PANTHER" id="PTHR23030:SF39">
    <property type="entry name" value="PROGRAMMED CELL DEATH 6-INTERACTING PROTEIN"/>
    <property type="match status" value="1"/>
</dbReference>
<dbReference type="HOGENOM" id="CLU_007181_3_1_1"/>
<sequence>MSQLIGIPLKKTLQIDLYRQLGDVIDSTFYQVSSIFADDLAKVNKMREVLLTSEVSEKNLEKLKKYCNYVFCLIAKFPDKQIEFTWFESLGHKSFGKSSSLFKFELLNVVYNIGAMYSLLALDYNDGSQEGLKKSCKCFQESAGCFQYILDSLDNELGVLLEEKSLTSLLYLSLAEAQEQFWFKAVQDKLKNSLIAMLAMQVSIFYEESYQYAKTSPIIKTDMVRQIRDKYYYFCSVAYYRNALYFNEKEEYGNAIRSLKEAQQNISSAGQSPYCLTLQKELNDMVRISERDNDLIYLQVVPDSCPVIKPAVMVKALIIDELSSYEKSWGIFKNLLPIDVTEGAAAFNIRQDKYVENYIKDPLMMLNKFLNDKLPENELPSEIKHLTEEDWNVYSKSLSDMAELSKLVEQKVQEVEGLLQQEQNNETEMRNLYGTMQWNLSRSKELNATFKNRISKIKEYITQGREITNETTKLLNMIDKKIVTTEIKLPESDDPIVRKVGKVTKERYDYIHNIEQKSLTNRILPKLVTHYKNTGSLDFEDIFHEHLKLFQQDLLNVQSEKQRNEELIQELSTKKNDETSTTNISNPRHIYIQELKYSMHLLDEVKGNIEEGFKFYGDLNDSIVKLRNDVHDFVTQRKVEHDKFQSKIQKN</sequence>
<comment type="similarity">
    <text evidence="1">Belongs to the palA/RIM20 family.</text>
</comment>
<dbReference type="AlphaFoldDB" id="G8JVD5"/>
<organism evidence="3 4">
    <name type="scientific">Eremothecium cymbalariae (strain CBS 270.75 / DBVPG 7215 / KCTC 17166 / NRRL Y-17582)</name>
    <name type="common">Yeast</name>
    <dbReference type="NCBI Taxonomy" id="931890"/>
    <lineage>
        <taxon>Eukaryota</taxon>
        <taxon>Fungi</taxon>
        <taxon>Dikarya</taxon>
        <taxon>Ascomycota</taxon>
        <taxon>Saccharomycotina</taxon>
        <taxon>Saccharomycetes</taxon>
        <taxon>Saccharomycetales</taxon>
        <taxon>Saccharomycetaceae</taxon>
        <taxon>Eremothecium</taxon>
    </lineage>
</organism>
<dbReference type="KEGG" id="erc:Ecym_6232"/>
<dbReference type="InParanoid" id="G8JVD5"/>
<dbReference type="InterPro" id="IPR004328">
    <property type="entry name" value="BRO1_dom"/>
</dbReference>
<dbReference type="GO" id="GO:0030435">
    <property type="term" value="P:sporulation resulting in formation of a cellular spore"/>
    <property type="evidence" value="ECO:0007669"/>
    <property type="project" value="EnsemblFungi"/>
</dbReference>
<protein>
    <recommendedName>
        <fullName evidence="2">BRO1 domain-containing protein</fullName>
    </recommendedName>
</protein>
<evidence type="ECO:0000256" key="1">
    <source>
        <dbReference type="ARBA" id="ARBA00038154"/>
    </source>
</evidence>
<evidence type="ECO:0000313" key="4">
    <source>
        <dbReference type="Proteomes" id="UP000006790"/>
    </source>
</evidence>
<dbReference type="SMART" id="SM01041">
    <property type="entry name" value="BRO1"/>
    <property type="match status" value="1"/>
</dbReference>
<dbReference type="eggNOG" id="KOG2220">
    <property type="taxonomic scope" value="Eukaryota"/>
</dbReference>
<keyword evidence="4" id="KW-1185">Reference proteome</keyword>
<dbReference type="OMA" id="VSHAEEM"/>
<dbReference type="GO" id="GO:0005768">
    <property type="term" value="C:endosome"/>
    <property type="evidence" value="ECO:0007669"/>
    <property type="project" value="TreeGrafter"/>
</dbReference>
<dbReference type="InterPro" id="IPR025304">
    <property type="entry name" value="ALIX_V_dom"/>
</dbReference>
<dbReference type="InterPro" id="IPR038499">
    <property type="entry name" value="BRO1_sf"/>
</dbReference>
<evidence type="ECO:0000313" key="3">
    <source>
        <dbReference type="EMBL" id="AET40614.1"/>
    </source>
</evidence>
<dbReference type="EMBL" id="CP002502">
    <property type="protein sequence ID" value="AET40614.1"/>
    <property type="molecule type" value="Genomic_DNA"/>
</dbReference>
<proteinExistence type="inferred from homology"/>
<reference evidence="4" key="1">
    <citation type="journal article" date="2012" name="G3 (Bethesda)">
        <title>Pichia sorbitophila, an interspecies yeast hybrid reveals early steps of genome resolution following polyploidization.</title>
        <authorList>
            <person name="Leh Louis V."/>
            <person name="Despons L."/>
            <person name="Friedrich A."/>
            <person name="Martin T."/>
            <person name="Durrens P."/>
            <person name="Casaregola S."/>
            <person name="Neuveglise C."/>
            <person name="Fairhead C."/>
            <person name="Marck C."/>
            <person name="Cruz J.A."/>
            <person name="Straub M.L."/>
            <person name="Kugler V."/>
            <person name="Sacerdot C."/>
            <person name="Uzunov Z."/>
            <person name="Thierry A."/>
            <person name="Weiss S."/>
            <person name="Bleykasten C."/>
            <person name="De Montigny J."/>
            <person name="Jacques N."/>
            <person name="Jung P."/>
            <person name="Lemaire M."/>
            <person name="Mallet S."/>
            <person name="Morel G."/>
            <person name="Richard G.F."/>
            <person name="Sarkar A."/>
            <person name="Savel G."/>
            <person name="Schacherer J."/>
            <person name="Seret M.L."/>
            <person name="Talla E."/>
            <person name="Samson G."/>
            <person name="Jubin C."/>
            <person name="Poulain J."/>
            <person name="Vacherie B."/>
            <person name="Barbe V."/>
            <person name="Pelletier E."/>
            <person name="Sherman D.J."/>
            <person name="Westhof E."/>
            <person name="Weissenbach J."/>
            <person name="Baret P.V."/>
            <person name="Wincker P."/>
            <person name="Gaillardin C."/>
            <person name="Dujon B."/>
            <person name="Souciet J.L."/>
        </authorList>
    </citation>
    <scope>NUCLEOTIDE SEQUENCE [LARGE SCALE GENOMIC DNA]</scope>
    <source>
        <strain evidence="4">CBS 270.75 / DBVPG 7215 / KCTC 17166 / NRRL Y-17582</strain>
    </source>
</reference>
<dbReference type="GO" id="GO:0005777">
    <property type="term" value="C:peroxisome"/>
    <property type="evidence" value="ECO:0007669"/>
    <property type="project" value="EnsemblFungi"/>
</dbReference>
<dbReference type="PANTHER" id="PTHR23030">
    <property type="entry name" value="PCD6 INTERACTING PROTEIN-RELATED"/>
    <property type="match status" value="1"/>
</dbReference>
<dbReference type="RefSeq" id="XP_003647431.1">
    <property type="nucleotide sequence ID" value="XM_003647383.1"/>
</dbReference>
<dbReference type="GO" id="GO:0001403">
    <property type="term" value="P:invasive growth in response to glucose limitation"/>
    <property type="evidence" value="ECO:0007669"/>
    <property type="project" value="EnsemblFungi"/>
</dbReference>